<dbReference type="PANTHER" id="PTHR43214">
    <property type="entry name" value="TWO-COMPONENT RESPONSE REGULATOR"/>
    <property type="match status" value="1"/>
</dbReference>
<evidence type="ECO:0000256" key="6">
    <source>
        <dbReference type="SAM" id="MobiDB-lite"/>
    </source>
</evidence>
<reference evidence="9 10" key="1">
    <citation type="submission" date="2023-06" db="EMBL/GenBank/DDBJ databases">
        <authorList>
            <person name="Yushchuk O."/>
            <person name="Binda E."/>
            <person name="Ruckert-Reed C."/>
            <person name="Fedorenko V."/>
            <person name="Kalinowski J."/>
            <person name="Marinelli F."/>
        </authorList>
    </citation>
    <scope>NUCLEOTIDE SEQUENCE [LARGE SCALE GENOMIC DNA]</scope>
    <source>
        <strain evidence="9 10">NRRL 3884</strain>
    </source>
</reference>
<dbReference type="SUPFAM" id="SSF52172">
    <property type="entry name" value="CheY-like"/>
    <property type="match status" value="1"/>
</dbReference>
<dbReference type="InterPro" id="IPR058245">
    <property type="entry name" value="NreC/VraR/RcsB-like_REC"/>
</dbReference>
<dbReference type="Proteomes" id="UP001240150">
    <property type="component" value="Chromosome"/>
</dbReference>
<dbReference type="Pfam" id="PF00072">
    <property type="entry name" value="Response_reg"/>
    <property type="match status" value="1"/>
</dbReference>
<dbReference type="Gene3D" id="3.40.50.2300">
    <property type="match status" value="1"/>
</dbReference>
<protein>
    <submittedName>
        <fullName evidence="9">Response regulator transcription factor</fullName>
    </submittedName>
</protein>
<proteinExistence type="predicted"/>
<feature type="domain" description="Response regulatory" evidence="8">
    <location>
        <begin position="4"/>
        <end position="126"/>
    </location>
</feature>
<feature type="region of interest" description="Disordered" evidence="6">
    <location>
        <begin position="225"/>
        <end position="248"/>
    </location>
</feature>
<sequence>MPTTVLLADDERLIRSGLAMVLSVHPDITVVGEANDGAEALLMCRELTPDVVLMDLNMPVMGGIEATREITSDNFTADPDYTAKVLIVTGLGDDENVFAALRAGASGFVLKDAAPAELASAIECVANGNGYLAPAVTRGVIAGIATRSAPTRPVAGLLDRLTPREREILTLMAYGLTNEDIAARLHLAMGTVKTHVCRIIMRLEVHDRAQAVVVAYQNKLVTPGHELPHPVPAGSSTSPATPQSPRTK</sequence>
<evidence type="ECO:0000256" key="4">
    <source>
        <dbReference type="ARBA" id="ARBA00023163"/>
    </source>
</evidence>
<dbReference type="PROSITE" id="PS50043">
    <property type="entry name" value="HTH_LUXR_2"/>
    <property type="match status" value="1"/>
</dbReference>
<dbReference type="SMART" id="SM00448">
    <property type="entry name" value="REC"/>
    <property type="match status" value="1"/>
</dbReference>
<dbReference type="PROSITE" id="PS50110">
    <property type="entry name" value="RESPONSE_REGULATORY"/>
    <property type="match status" value="1"/>
</dbReference>
<dbReference type="CDD" id="cd06170">
    <property type="entry name" value="LuxR_C_like"/>
    <property type="match status" value="1"/>
</dbReference>
<dbReference type="Pfam" id="PF00196">
    <property type="entry name" value="GerE"/>
    <property type="match status" value="1"/>
</dbReference>
<dbReference type="PANTHER" id="PTHR43214:SF24">
    <property type="entry name" value="TRANSCRIPTIONAL REGULATORY PROTEIN NARL-RELATED"/>
    <property type="match status" value="1"/>
</dbReference>
<feature type="compositionally biased region" description="Polar residues" evidence="6">
    <location>
        <begin position="234"/>
        <end position="248"/>
    </location>
</feature>
<dbReference type="InterPro" id="IPR016032">
    <property type="entry name" value="Sig_transdc_resp-reg_C-effctor"/>
</dbReference>
<evidence type="ECO:0000259" key="8">
    <source>
        <dbReference type="PROSITE" id="PS50110"/>
    </source>
</evidence>
<organism evidence="9 10">
    <name type="scientific">Actinoplanes oblitus</name>
    <dbReference type="NCBI Taxonomy" id="3040509"/>
    <lineage>
        <taxon>Bacteria</taxon>
        <taxon>Bacillati</taxon>
        <taxon>Actinomycetota</taxon>
        <taxon>Actinomycetes</taxon>
        <taxon>Micromonosporales</taxon>
        <taxon>Micromonosporaceae</taxon>
        <taxon>Actinoplanes</taxon>
    </lineage>
</organism>
<evidence type="ECO:0000256" key="5">
    <source>
        <dbReference type="PROSITE-ProRule" id="PRU00169"/>
    </source>
</evidence>
<keyword evidence="2" id="KW-0805">Transcription regulation</keyword>
<dbReference type="InterPro" id="IPR001789">
    <property type="entry name" value="Sig_transdc_resp-reg_receiver"/>
</dbReference>
<evidence type="ECO:0000256" key="3">
    <source>
        <dbReference type="ARBA" id="ARBA00023125"/>
    </source>
</evidence>
<accession>A0ABY8WSW2</accession>
<keyword evidence="1 5" id="KW-0597">Phosphoprotein</keyword>
<dbReference type="InterPro" id="IPR011006">
    <property type="entry name" value="CheY-like_superfamily"/>
</dbReference>
<dbReference type="InterPro" id="IPR039420">
    <property type="entry name" value="WalR-like"/>
</dbReference>
<feature type="domain" description="HTH luxR-type" evidence="7">
    <location>
        <begin position="154"/>
        <end position="219"/>
    </location>
</feature>
<evidence type="ECO:0000256" key="1">
    <source>
        <dbReference type="ARBA" id="ARBA00022553"/>
    </source>
</evidence>
<dbReference type="PROSITE" id="PS00622">
    <property type="entry name" value="HTH_LUXR_1"/>
    <property type="match status" value="1"/>
</dbReference>
<name>A0ABY8WSW2_9ACTN</name>
<gene>
    <name evidence="9" type="ORF">ACTOB_003620</name>
</gene>
<dbReference type="PRINTS" id="PR00038">
    <property type="entry name" value="HTHLUXR"/>
</dbReference>
<feature type="modified residue" description="4-aspartylphosphate" evidence="5">
    <location>
        <position position="55"/>
    </location>
</feature>
<dbReference type="InterPro" id="IPR000792">
    <property type="entry name" value="Tscrpt_reg_LuxR_C"/>
</dbReference>
<evidence type="ECO:0000256" key="2">
    <source>
        <dbReference type="ARBA" id="ARBA00023015"/>
    </source>
</evidence>
<keyword evidence="4" id="KW-0804">Transcription</keyword>
<dbReference type="SUPFAM" id="SSF46894">
    <property type="entry name" value="C-terminal effector domain of the bipartite response regulators"/>
    <property type="match status" value="1"/>
</dbReference>
<keyword evidence="10" id="KW-1185">Reference proteome</keyword>
<evidence type="ECO:0000313" key="10">
    <source>
        <dbReference type="Proteomes" id="UP001240150"/>
    </source>
</evidence>
<evidence type="ECO:0000313" key="9">
    <source>
        <dbReference type="EMBL" id="WIM99950.1"/>
    </source>
</evidence>
<dbReference type="CDD" id="cd17535">
    <property type="entry name" value="REC_NarL-like"/>
    <property type="match status" value="1"/>
</dbReference>
<keyword evidence="3" id="KW-0238">DNA-binding</keyword>
<evidence type="ECO:0000259" key="7">
    <source>
        <dbReference type="PROSITE" id="PS50043"/>
    </source>
</evidence>
<dbReference type="SMART" id="SM00421">
    <property type="entry name" value="HTH_LUXR"/>
    <property type="match status" value="1"/>
</dbReference>
<dbReference type="EMBL" id="CP126980">
    <property type="protein sequence ID" value="WIM99950.1"/>
    <property type="molecule type" value="Genomic_DNA"/>
</dbReference>
<dbReference type="RefSeq" id="WP_284921401.1">
    <property type="nucleotide sequence ID" value="NZ_CP126980.1"/>
</dbReference>